<protein>
    <recommendedName>
        <fullName evidence="5">Secreted protein</fullName>
    </recommendedName>
</protein>
<dbReference type="Proteomes" id="UP001319861">
    <property type="component" value="Chromosome"/>
</dbReference>
<dbReference type="EMBL" id="AP024525">
    <property type="protein sequence ID" value="BCT75871.1"/>
    <property type="molecule type" value="Genomic_DNA"/>
</dbReference>
<evidence type="ECO:0000313" key="3">
    <source>
        <dbReference type="EMBL" id="BCT75871.1"/>
    </source>
</evidence>
<name>A0ABM7PUF7_SINCY</name>
<keyword evidence="4" id="KW-1185">Reference proteome</keyword>
<organism evidence="3 4">
    <name type="scientific">Sinomonas cyclohexanicum</name>
    <name type="common">Corynebacterium cyclohexanicum</name>
    <dbReference type="NCBI Taxonomy" id="322009"/>
    <lineage>
        <taxon>Bacteria</taxon>
        <taxon>Bacillati</taxon>
        <taxon>Actinomycetota</taxon>
        <taxon>Actinomycetes</taxon>
        <taxon>Micrococcales</taxon>
        <taxon>Micrococcaceae</taxon>
        <taxon>Sinomonas</taxon>
    </lineage>
</organism>
<feature type="signal peptide" evidence="2">
    <location>
        <begin position="1"/>
        <end position="18"/>
    </location>
</feature>
<gene>
    <name evidence="3" type="ORF">SCMU_17130</name>
</gene>
<evidence type="ECO:0000256" key="2">
    <source>
        <dbReference type="SAM" id="SignalP"/>
    </source>
</evidence>
<evidence type="ECO:0000256" key="1">
    <source>
        <dbReference type="SAM" id="MobiDB-lite"/>
    </source>
</evidence>
<evidence type="ECO:0000313" key="4">
    <source>
        <dbReference type="Proteomes" id="UP001319861"/>
    </source>
</evidence>
<evidence type="ECO:0008006" key="5">
    <source>
        <dbReference type="Google" id="ProtNLM"/>
    </source>
</evidence>
<reference evidence="3 4" key="1">
    <citation type="journal article" date="2021" name="J. Biosci. Bioeng.">
        <title>Identification and characterization of a chc gene cluster responsible for the aromatization pathway of cyclohexanecarboxylate degradation in Sinomonas cyclohexanicum ATCC 51369.</title>
        <authorList>
            <person name="Yamamoto T."/>
            <person name="Hasegawa Y."/>
            <person name="Lau P.C.K."/>
            <person name="Iwaki H."/>
        </authorList>
    </citation>
    <scope>NUCLEOTIDE SEQUENCE [LARGE SCALE GENOMIC DNA]</scope>
    <source>
        <strain evidence="3 4">ATCC 51369</strain>
    </source>
</reference>
<feature type="chain" id="PRO_5045978993" description="Secreted protein" evidence="2">
    <location>
        <begin position="19"/>
        <end position="126"/>
    </location>
</feature>
<sequence>MWATIFIAPSVHAAAACAAGTWTLMSAAVPSTMASALAAPLRAIPPICALRRDLWVPGCGVERFTVYPNLEVSSPQTDDLTAPPVAPPRSPCPWSQPLSELAGWAQFTPRLVRPEDDCALVFTAGA</sequence>
<proteinExistence type="predicted"/>
<feature type="region of interest" description="Disordered" evidence="1">
    <location>
        <begin position="73"/>
        <end position="92"/>
    </location>
</feature>
<accession>A0ABM7PUF7</accession>
<keyword evidence="2" id="KW-0732">Signal</keyword>